<dbReference type="NCBIfam" id="NF007627">
    <property type="entry name" value="PRK10287.1"/>
    <property type="match status" value="1"/>
</dbReference>
<dbReference type="InterPro" id="IPR052367">
    <property type="entry name" value="Thiosulfate_ST/Rhodanese-like"/>
</dbReference>
<organism evidence="5 6">
    <name type="scientific">Klebsiella oxytoca</name>
    <dbReference type="NCBI Taxonomy" id="571"/>
    <lineage>
        <taxon>Bacteria</taxon>
        <taxon>Pseudomonadati</taxon>
        <taxon>Pseudomonadota</taxon>
        <taxon>Gammaproteobacteria</taxon>
        <taxon>Enterobacterales</taxon>
        <taxon>Enterobacteriaceae</taxon>
        <taxon>Klebsiella/Raoultella group</taxon>
        <taxon>Klebsiella</taxon>
    </lineage>
</organism>
<feature type="active site" description="Cysteine persulfide intermediate" evidence="1">
    <location>
        <position position="79"/>
    </location>
</feature>
<dbReference type="Gene3D" id="3.40.250.10">
    <property type="entry name" value="Rhodanese-like domain"/>
    <property type="match status" value="1"/>
</dbReference>
<evidence type="ECO:0000259" key="4">
    <source>
        <dbReference type="PROSITE" id="PS50206"/>
    </source>
</evidence>
<dbReference type="PANTHER" id="PTHR45431">
    <property type="entry name" value="RHODANESE-LIKE DOMAIN-CONTAINING PROTEIN 15, CHLOROPLASTIC"/>
    <property type="match status" value="1"/>
</dbReference>
<feature type="chain" id="PRO_5016410926" evidence="3">
    <location>
        <begin position="32"/>
        <end position="117"/>
    </location>
</feature>
<dbReference type="AlphaFoldDB" id="A0A318FRW6"/>
<dbReference type="Proteomes" id="UP000247485">
    <property type="component" value="Unassembled WGS sequence"/>
</dbReference>
<dbReference type="Pfam" id="PF00581">
    <property type="entry name" value="Rhodanese"/>
    <property type="match status" value="1"/>
</dbReference>
<gene>
    <name evidence="5" type="ORF">DET57_10598</name>
</gene>
<reference evidence="5 6" key="1">
    <citation type="submission" date="2018-05" db="EMBL/GenBank/DDBJ databases">
        <title>Freshwater and sediment microbial communities from various areas in North America, analyzing microbe dynamics in response to fracking.</title>
        <authorList>
            <person name="Lamendella R."/>
        </authorList>
    </citation>
    <scope>NUCLEOTIDE SEQUENCE [LARGE SCALE GENOMIC DNA]</scope>
    <source>
        <strain evidence="5 6">67</strain>
    </source>
</reference>
<dbReference type="CDD" id="cd00158">
    <property type="entry name" value="RHOD"/>
    <property type="match status" value="1"/>
</dbReference>
<dbReference type="EMBL" id="QJJG01000005">
    <property type="protein sequence ID" value="PXW46424.1"/>
    <property type="molecule type" value="Genomic_DNA"/>
</dbReference>
<evidence type="ECO:0000313" key="6">
    <source>
        <dbReference type="Proteomes" id="UP000247485"/>
    </source>
</evidence>
<dbReference type="PANTHER" id="PTHR45431:SF3">
    <property type="entry name" value="RHODANESE-LIKE DOMAIN-CONTAINING PROTEIN 15, CHLOROPLASTIC"/>
    <property type="match status" value="1"/>
</dbReference>
<comment type="caution">
    <text evidence="5">The sequence shown here is derived from an EMBL/GenBank/DDBJ whole genome shotgun (WGS) entry which is preliminary data.</text>
</comment>
<feature type="site" description="May be important for providing the necessary conformational flexibility for enzymatic catalysis" evidence="2">
    <location>
        <position position="105"/>
    </location>
</feature>
<evidence type="ECO:0000256" key="1">
    <source>
        <dbReference type="PIRSR" id="PIRSR614323-1"/>
    </source>
</evidence>
<feature type="signal peptide" evidence="3">
    <location>
        <begin position="1"/>
        <end position="31"/>
    </location>
</feature>
<proteinExistence type="predicted"/>
<dbReference type="SUPFAM" id="SSF52821">
    <property type="entry name" value="Rhodanese/Cell cycle control phosphatase"/>
    <property type="match status" value="1"/>
</dbReference>
<evidence type="ECO:0000256" key="3">
    <source>
        <dbReference type="SAM" id="SignalP"/>
    </source>
</evidence>
<accession>A0A318FRW6</accession>
<keyword evidence="5" id="KW-0808">Transferase</keyword>
<keyword evidence="3" id="KW-0732">Signal</keyword>
<dbReference type="InterPro" id="IPR014323">
    <property type="entry name" value="PspE"/>
</dbReference>
<dbReference type="InterPro" id="IPR036873">
    <property type="entry name" value="Rhodanese-like_dom_sf"/>
</dbReference>
<feature type="domain" description="Rhodanese" evidence="4">
    <location>
        <begin position="29"/>
        <end position="115"/>
    </location>
</feature>
<dbReference type="InterPro" id="IPR001763">
    <property type="entry name" value="Rhodanese-like_dom"/>
</dbReference>
<sequence>MLRKIFLVLALVLALILALVLALGVSFSASAAEHWIDVRVSQQYQKEHVNGAVNIPLADLKTRIAAEVPDKNDTIKVYCNVGRQSGLAQQMLTEMGYTQVVNAGGLSQIDMPKSASK</sequence>
<dbReference type="GO" id="GO:0016740">
    <property type="term" value="F:transferase activity"/>
    <property type="evidence" value="ECO:0007669"/>
    <property type="project" value="UniProtKB-KW"/>
</dbReference>
<evidence type="ECO:0000313" key="5">
    <source>
        <dbReference type="EMBL" id="PXW46424.1"/>
    </source>
</evidence>
<dbReference type="PROSITE" id="PS50206">
    <property type="entry name" value="RHODANESE_3"/>
    <property type="match status" value="1"/>
</dbReference>
<protein>
    <submittedName>
        <fullName evidence="5">Thiosulfate sulfurtransferase</fullName>
    </submittedName>
</protein>
<dbReference type="RefSeq" id="WP_110273474.1">
    <property type="nucleotide sequence ID" value="NZ_QJJG01000005.1"/>
</dbReference>
<dbReference type="NCBIfam" id="TIGR02981">
    <property type="entry name" value="phageshock_pspE"/>
    <property type="match status" value="1"/>
</dbReference>
<evidence type="ECO:0000256" key="2">
    <source>
        <dbReference type="PIRSR" id="PIRSR614323-2"/>
    </source>
</evidence>
<dbReference type="SMART" id="SM00450">
    <property type="entry name" value="RHOD"/>
    <property type="match status" value="1"/>
</dbReference>
<name>A0A318FRW6_KLEOX</name>